<dbReference type="PANTHER" id="PTHR31901">
    <property type="entry name" value="GH3 DOMAIN-CONTAINING PROTEIN"/>
    <property type="match status" value="1"/>
</dbReference>
<accession>A0ABY2XMC3</accession>
<evidence type="ECO:0000313" key="4">
    <source>
        <dbReference type="Proteomes" id="UP000739180"/>
    </source>
</evidence>
<dbReference type="Pfam" id="PF23571">
    <property type="entry name" value="GH3_M"/>
    <property type="match status" value="1"/>
</dbReference>
<name>A0ABY2XMC3_9GAMM</name>
<evidence type="ECO:0000259" key="1">
    <source>
        <dbReference type="Pfam" id="PF23571"/>
    </source>
</evidence>
<dbReference type="InterPro" id="IPR004993">
    <property type="entry name" value="GH3"/>
</dbReference>
<dbReference type="Pfam" id="PF03321">
    <property type="entry name" value="GH3"/>
    <property type="match status" value="1"/>
</dbReference>
<dbReference type="EMBL" id="VCQT01000025">
    <property type="protein sequence ID" value="TMW13426.1"/>
    <property type="molecule type" value="Genomic_DNA"/>
</dbReference>
<dbReference type="InterPro" id="IPR055377">
    <property type="entry name" value="GH3_M"/>
</dbReference>
<feature type="domain" description="GH3 C-terminal" evidence="2">
    <location>
        <begin position="410"/>
        <end position="518"/>
    </location>
</feature>
<sequence length="537" mass="59266">MLGHRLLQAAAAPGHRRFAAGLRQLERVQRQKLAELVGLVAASDSGRRLGVRPDWSWETFRDRLPVTDYEHWRAPIEEARAGQGGALIDSPVVRYQPTSGSTSAIKWIPYSKRFLAELDAAISPWIADLYRAHPRLRRGGHYWSMSWMPTELRDSMREDVNDDLQLMSLGKRLLAGATQSVPQTVSLARSSDDSLFATLAYLVADRSLSLLSVWSPTFGLGLLDALATWREELARALRAGDWGPRSAAMAGQRCPRSARGAALLSAWDGQDPEFFTRLWPGLAVVSAWDTSASAPWARRLSERLPQAAFQGKGLWATEGVVTFPYRDHHLLAYRSHVYEFQDPEDDRVYAPWELRTGQRVMPLMSTGAGLLRYRLNDLVRVEGHLGQVPALSFLGRLGSTDLVGEKLTGQAVHRALEAVPVPAGLAPVSVVALDDSGDGRPGYVLLLDGDGDGSPAELGGILEQALQANFHYQLARNLQQLAPVRCLARPGMRDLYLEQCRRRGMIEGNIKMETLQHWRGELPASLRAPAAGVEALS</sequence>
<gene>
    <name evidence="3" type="ORF">FGS76_07615</name>
</gene>
<dbReference type="PANTHER" id="PTHR31901:SF9">
    <property type="entry name" value="GH3 DOMAIN-CONTAINING PROTEIN"/>
    <property type="match status" value="1"/>
</dbReference>
<keyword evidence="4" id="KW-1185">Reference proteome</keyword>
<dbReference type="RefSeq" id="WP_138772020.1">
    <property type="nucleotide sequence ID" value="NZ_JBHSSX010000119.1"/>
</dbReference>
<proteinExistence type="predicted"/>
<organism evidence="3 4">
    <name type="scientific">Alloalcanivorax gelatiniphagus</name>
    <dbReference type="NCBI Taxonomy" id="1194167"/>
    <lineage>
        <taxon>Bacteria</taxon>
        <taxon>Pseudomonadati</taxon>
        <taxon>Pseudomonadota</taxon>
        <taxon>Gammaproteobacteria</taxon>
        <taxon>Oceanospirillales</taxon>
        <taxon>Alcanivoracaceae</taxon>
        <taxon>Alloalcanivorax</taxon>
    </lineage>
</organism>
<dbReference type="Proteomes" id="UP000739180">
    <property type="component" value="Unassembled WGS sequence"/>
</dbReference>
<dbReference type="InterPro" id="IPR055378">
    <property type="entry name" value="GH3_C"/>
</dbReference>
<evidence type="ECO:0000259" key="2">
    <source>
        <dbReference type="Pfam" id="PF23572"/>
    </source>
</evidence>
<protein>
    <submittedName>
        <fullName evidence="3">GH3 auxin-responsive promoter family protein</fullName>
    </submittedName>
</protein>
<reference evidence="3 4" key="1">
    <citation type="submission" date="2019-05" db="EMBL/GenBank/DDBJ databases">
        <title>Genome of Alcanivorax gelatiniphagus, an oil degrading marine bacteria.</title>
        <authorList>
            <person name="Kwon K.K."/>
        </authorList>
    </citation>
    <scope>NUCLEOTIDE SEQUENCE [LARGE SCALE GENOMIC DNA]</scope>
    <source>
        <strain evidence="3 4">MEBiC 08158</strain>
    </source>
</reference>
<feature type="domain" description="GH3 middle" evidence="1">
    <location>
        <begin position="335"/>
        <end position="396"/>
    </location>
</feature>
<dbReference type="Pfam" id="PF23572">
    <property type="entry name" value="GH3_C"/>
    <property type="match status" value="1"/>
</dbReference>
<comment type="caution">
    <text evidence="3">The sequence shown here is derived from an EMBL/GenBank/DDBJ whole genome shotgun (WGS) entry which is preliminary data.</text>
</comment>
<evidence type="ECO:0000313" key="3">
    <source>
        <dbReference type="EMBL" id="TMW13426.1"/>
    </source>
</evidence>